<dbReference type="Proteomes" id="UP000626109">
    <property type="component" value="Unassembled WGS sequence"/>
</dbReference>
<evidence type="ECO:0000259" key="5">
    <source>
        <dbReference type="Pfam" id="PF02782"/>
    </source>
</evidence>
<sequence length="490" mass="51520">MADASGAPSLYLGFDSSTQSLKATAVQASDLQVFKTYQVKFDDDLPHFKTSGGMSTTAQGAGAARVTSPVLMWFEAMDLLLGRMAADNFPFQQVLATSGSGQQHGSVYWACGAAATLGQLDPAKLVAPQLVQAFARSESPIWADSSTGPQCAALEAAVGGAEVLARATGSRAYERFTGNQIAKIVAEEKAEVYDRCERISLVSSAMCSLFLGSYAPLDTSDGSGTNLNDLQRDGGLTWYLPALEAVAGPGSAAEGLRRRLGPGLVESHRTLGTVAPYFVRRYGFSPGCVLVAWSGDNPCSLAGLGLQAPGDVAVSLGTSDTMFAMMAKASPGSDGHVLRNPVDPSSFMGMLCFKNGALARERVLIKCCGGDWAKWSELLGQRPAGNSGAVGFYYESPEITPTTGDKSGIWRFDEAGVSVDSFDAATEVRAVLEGKFLAMRAFAQGIGMDPAEVKRIIATGGASANQSILQVLSDAWLCLGIFFYFSFGLK</sequence>
<dbReference type="EC" id="2.7.1.17" evidence="4"/>
<comment type="catalytic activity">
    <reaction evidence="4">
        <text>D-xylulose + ATP = D-xylulose 5-phosphate + ADP + H(+)</text>
        <dbReference type="Rhea" id="RHEA:10964"/>
        <dbReference type="ChEBI" id="CHEBI:15378"/>
        <dbReference type="ChEBI" id="CHEBI:17140"/>
        <dbReference type="ChEBI" id="CHEBI:30616"/>
        <dbReference type="ChEBI" id="CHEBI:57737"/>
        <dbReference type="ChEBI" id="CHEBI:456216"/>
        <dbReference type="EC" id="2.7.1.17"/>
    </reaction>
</comment>
<evidence type="ECO:0000256" key="4">
    <source>
        <dbReference type="RuleBase" id="RU367058"/>
    </source>
</evidence>
<keyword evidence="4" id="KW-0547">Nucleotide-binding</keyword>
<feature type="domain" description="Carbohydrate kinase FGGY C-terminal" evidence="5">
    <location>
        <begin position="313"/>
        <end position="475"/>
    </location>
</feature>
<dbReference type="GO" id="GO:0042732">
    <property type="term" value="P:D-xylose metabolic process"/>
    <property type="evidence" value="ECO:0007669"/>
    <property type="project" value="UniProtKB-UniRule"/>
</dbReference>
<dbReference type="Pfam" id="PF02782">
    <property type="entry name" value="FGGY_C"/>
    <property type="match status" value="1"/>
</dbReference>
<dbReference type="CDD" id="cd07776">
    <property type="entry name" value="ASKHA_NBD_FGGY_SpXK-like"/>
    <property type="match status" value="1"/>
</dbReference>
<dbReference type="AlphaFoldDB" id="A0A813J2K7"/>
<dbReference type="FunFam" id="3.30.420.40:FF:000118">
    <property type="entry name" value="Xylulose kinase 2"/>
    <property type="match status" value="1"/>
</dbReference>
<gene>
    <name evidence="6" type="ORF">PGLA2088_LOCUS14877</name>
</gene>
<dbReference type="GO" id="GO:0005524">
    <property type="term" value="F:ATP binding"/>
    <property type="evidence" value="ECO:0007669"/>
    <property type="project" value="UniProtKB-KW"/>
</dbReference>
<proteinExistence type="inferred from homology"/>
<keyword evidence="4" id="KW-0067">ATP-binding</keyword>
<keyword evidence="3 4" id="KW-0418">Kinase</keyword>
<comment type="caution">
    <text evidence="6">The sequence shown here is derived from an EMBL/GenBank/DDBJ whole genome shotgun (WGS) entry which is preliminary data.</text>
</comment>
<evidence type="ECO:0000313" key="6">
    <source>
        <dbReference type="EMBL" id="CAE8662435.1"/>
    </source>
</evidence>
<dbReference type="InterPro" id="IPR043129">
    <property type="entry name" value="ATPase_NBD"/>
</dbReference>
<dbReference type="GO" id="GO:0005829">
    <property type="term" value="C:cytosol"/>
    <property type="evidence" value="ECO:0007669"/>
    <property type="project" value="TreeGrafter"/>
</dbReference>
<dbReference type="Gene3D" id="3.30.420.40">
    <property type="match status" value="2"/>
</dbReference>
<keyword evidence="4" id="KW-0119">Carbohydrate metabolism</keyword>
<dbReference type="InterPro" id="IPR042024">
    <property type="entry name" value="D-XK_euk"/>
</dbReference>
<evidence type="ECO:0000256" key="3">
    <source>
        <dbReference type="ARBA" id="ARBA00022777"/>
    </source>
</evidence>
<protein>
    <recommendedName>
        <fullName evidence="4">Xylulose kinase</fullName>
        <ecNumber evidence="4">2.7.1.17</ecNumber>
    </recommendedName>
</protein>
<dbReference type="GO" id="GO:0005997">
    <property type="term" value="P:xylulose metabolic process"/>
    <property type="evidence" value="ECO:0007669"/>
    <property type="project" value="TreeGrafter"/>
</dbReference>
<dbReference type="PANTHER" id="PTHR10196:SF57">
    <property type="entry name" value="XYLULOSE KINASE"/>
    <property type="match status" value="1"/>
</dbReference>
<accession>A0A813J2K7</accession>
<name>A0A813J2K7_POLGL</name>
<evidence type="ECO:0000256" key="2">
    <source>
        <dbReference type="ARBA" id="ARBA00022679"/>
    </source>
</evidence>
<keyword evidence="4" id="KW-0859">Xylose metabolism</keyword>
<keyword evidence="2 4" id="KW-0808">Transferase</keyword>
<evidence type="ECO:0000313" key="7">
    <source>
        <dbReference type="Proteomes" id="UP000626109"/>
    </source>
</evidence>
<organism evidence="6 7">
    <name type="scientific">Polarella glacialis</name>
    <name type="common">Dinoflagellate</name>
    <dbReference type="NCBI Taxonomy" id="89957"/>
    <lineage>
        <taxon>Eukaryota</taxon>
        <taxon>Sar</taxon>
        <taxon>Alveolata</taxon>
        <taxon>Dinophyceae</taxon>
        <taxon>Suessiales</taxon>
        <taxon>Suessiaceae</taxon>
        <taxon>Polarella</taxon>
    </lineage>
</organism>
<dbReference type="PANTHER" id="PTHR10196">
    <property type="entry name" value="SUGAR KINASE"/>
    <property type="match status" value="1"/>
</dbReference>
<dbReference type="EMBL" id="CAJNNW010018157">
    <property type="protein sequence ID" value="CAE8662435.1"/>
    <property type="molecule type" value="Genomic_DNA"/>
</dbReference>
<reference evidence="6" key="1">
    <citation type="submission" date="2021-02" db="EMBL/GenBank/DDBJ databases">
        <authorList>
            <person name="Dougan E. K."/>
            <person name="Rhodes N."/>
            <person name="Thang M."/>
            <person name="Chan C."/>
        </authorList>
    </citation>
    <scope>NUCLEOTIDE SEQUENCE</scope>
</reference>
<dbReference type="SUPFAM" id="SSF53067">
    <property type="entry name" value="Actin-like ATPase domain"/>
    <property type="match status" value="2"/>
</dbReference>
<evidence type="ECO:0000256" key="1">
    <source>
        <dbReference type="ARBA" id="ARBA00009156"/>
    </source>
</evidence>
<comment type="similarity">
    <text evidence="1 4">Belongs to the FGGY kinase family.</text>
</comment>
<dbReference type="InterPro" id="IPR018485">
    <property type="entry name" value="FGGY_C"/>
</dbReference>
<dbReference type="GO" id="GO:0004856">
    <property type="term" value="F:D-xylulokinase activity"/>
    <property type="evidence" value="ECO:0007669"/>
    <property type="project" value="UniProtKB-UniRule"/>
</dbReference>